<organism evidence="2 3">
    <name type="scientific">Asticcacaulis excentricus</name>
    <dbReference type="NCBI Taxonomy" id="78587"/>
    <lineage>
        <taxon>Bacteria</taxon>
        <taxon>Pseudomonadati</taxon>
        <taxon>Pseudomonadota</taxon>
        <taxon>Alphaproteobacteria</taxon>
        <taxon>Caulobacterales</taxon>
        <taxon>Caulobacteraceae</taxon>
        <taxon>Asticcacaulis</taxon>
    </lineage>
</organism>
<dbReference type="EMBL" id="AP018828">
    <property type="protein sequence ID" value="BBF82041.1"/>
    <property type="molecule type" value="Genomic_DNA"/>
</dbReference>
<sequence length="141" mass="15648">MKDEDLYHLFQTPMRFDDEPAFQDRVMRRLGAKNWLRQGLIALAGLLGGLYALTQLVRLPGLSSTAQAATRPAAAPDATFEASLGFGRELVENVANWLALALSKSTDYLAFAQSPLFFWISFSLCMSIVGLYLVNMREEGI</sequence>
<keyword evidence="1" id="KW-0472">Membrane</keyword>
<proteinExistence type="predicted"/>
<feature type="transmembrane region" description="Helical" evidence="1">
    <location>
        <begin position="116"/>
        <end position="134"/>
    </location>
</feature>
<dbReference type="AlphaFoldDB" id="A0A3G9G828"/>
<dbReference type="RefSeq" id="WP_126423664.1">
    <property type="nucleotide sequence ID" value="NZ_AP018828.1"/>
</dbReference>
<name>A0A3G9G828_9CAUL</name>
<evidence type="ECO:0000313" key="3">
    <source>
        <dbReference type="Proteomes" id="UP000278756"/>
    </source>
</evidence>
<keyword evidence="1" id="KW-0812">Transmembrane</keyword>
<keyword evidence="1" id="KW-1133">Transmembrane helix</keyword>
<feature type="transmembrane region" description="Helical" evidence="1">
    <location>
        <begin position="35"/>
        <end position="54"/>
    </location>
</feature>
<gene>
    <name evidence="2" type="ORF">EM6_2661</name>
</gene>
<accession>A0A3G9G828</accession>
<evidence type="ECO:0000313" key="2">
    <source>
        <dbReference type="EMBL" id="BBF82041.1"/>
    </source>
</evidence>
<evidence type="ECO:0000256" key="1">
    <source>
        <dbReference type="SAM" id="Phobius"/>
    </source>
</evidence>
<reference evidence="3" key="1">
    <citation type="journal article" date="2017" name="Biotechnol. Biofuels">
        <title>Evaluation of environmental bacterial communities as a factor affecting the growth of duckweed Lemna minor.</title>
        <authorList>
            <person name="Ishizawa H."/>
            <person name="Kuroda M."/>
            <person name="Morikawa M."/>
            <person name="Ike M."/>
        </authorList>
    </citation>
    <scope>NUCLEOTIDE SEQUENCE [LARGE SCALE GENOMIC DNA]</scope>
    <source>
        <strain evidence="3">M6</strain>
    </source>
</reference>
<protein>
    <submittedName>
        <fullName evidence="2">Uncharacterized protein</fullName>
    </submittedName>
</protein>
<dbReference type="OrthoDB" id="7172663at2"/>
<reference evidence="3" key="2">
    <citation type="journal article" date="2017" name="Plant Physiol. Biochem.">
        <title>Differential oxidative and antioxidative response of duckweed Lemna minor toward plant growth promoting/inhibiting bacteria.</title>
        <authorList>
            <person name="Ishizawa H."/>
            <person name="Kuroda M."/>
            <person name="Morikawa M."/>
            <person name="Ike M."/>
        </authorList>
    </citation>
    <scope>NUCLEOTIDE SEQUENCE [LARGE SCALE GENOMIC DNA]</scope>
    <source>
        <strain evidence="3">M6</strain>
    </source>
</reference>
<dbReference type="Proteomes" id="UP000278756">
    <property type="component" value="Chromosome 2"/>
</dbReference>